<evidence type="ECO:0000313" key="6">
    <source>
        <dbReference type="Proteomes" id="UP001055219"/>
    </source>
</evidence>
<dbReference type="InterPro" id="IPR007506">
    <property type="entry name" value="PMDh-L-like_dom"/>
</dbReference>
<proteinExistence type="predicted"/>
<dbReference type="SUPFAM" id="SSF52016">
    <property type="entry name" value="LeuD/IlvD-like"/>
    <property type="match status" value="1"/>
</dbReference>
<evidence type="ECO:0000259" key="4">
    <source>
        <dbReference type="Pfam" id="PF04412"/>
    </source>
</evidence>
<reference evidence="5" key="1">
    <citation type="journal article" date="2021" name="J Fungi (Basel)">
        <title>Genomic and Metabolomic Analyses of the Marine Fungus Emericellopsis cladophorae: Insights into Saltwater Adaptability Mechanisms and Its Biosynthetic Potential.</title>
        <authorList>
            <person name="Goncalves M.F.M."/>
            <person name="Hilario S."/>
            <person name="Van de Peer Y."/>
            <person name="Esteves A.C."/>
            <person name="Alves A."/>
        </authorList>
    </citation>
    <scope>NUCLEOTIDE SEQUENCE</scope>
    <source>
        <strain evidence="5">MUM 19.33</strain>
    </source>
</reference>
<dbReference type="InterPro" id="IPR002840">
    <property type="entry name" value="PMDh-S-like_dom"/>
</dbReference>
<dbReference type="Pfam" id="PF04412">
    <property type="entry name" value="AcnX"/>
    <property type="match status" value="1"/>
</dbReference>
<dbReference type="AlphaFoldDB" id="A0A9Q0BD21"/>
<feature type="domain" description="Phosphomevalonate dehydratase small subunit-like" evidence="3">
    <location>
        <begin position="33"/>
        <end position="117"/>
    </location>
</feature>
<dbReference type="CDD" id="cd01356">
    <property type="entry name" value="AcnX_swivel"/>
    <property type="match status" value="1"/>
</dbReference>
<dbReference type="Pfam" id="PF01989">
    <property type="entry name" value="AcnX_swivel_put"/>
    <property type="match status" value="1"/>
</dbReference>
<keyword evidence="2" id="KW-0456">Lyase</keyword>
<dbReference type="PANTHER" id="PTHR36577:SF3">
    <property type="entry name" value="DUF521 DOMAIN PROTEIN (AFU_ORTHOLOGUE AFUA_6G00490)"/>
    <property type="match status" value="1"/>
</dbReference>
<sequence>MMPPTAQDSVVFQGNPRTPGTACGFLSIADVELSFWGGINQHTGEVIDRSHPLRGRIIKDTVLAIPGGRGSCSGSLVMMELMLNNVGPKAIVLERPDSIITLGVLMTDEFFDKSIPILELGSPDFQRLLTLDGQTIWIDDGRVSNSPLESQKNMTCARNHLETVLALSDWDKDAVRGIHGEATRHALRLIIRMAEMMGASELIDVTQCHIDGCFFVGQGTVAFAERLRDLGGMFRVPSTINSISVDMKRWRTLGVDVEFGENAERIANALVDMGALKTFTCAPYLLQDTAPRFGDRIAWGESNAVLFANSVIGARTLKIPDGLDTAIALTGRAPNAGVYRDENRLAEVIITLPLITDVDDSFWPVIGFASGAVAKNRIPVLAGLEGLAPSLDDLKAFGAAFGTSASAPLFHIVGITPEAPTLEAVCPKKQPSSCTETPLTLDMIRSTWDHFSHGLQQQKVDLISLGNPHFSVKEIGKFAELVRNRAKHKDVAVIITCGRSHWGLAEQAGYVSALETFGVQFLVDTCWCFVEEPVIPQPVKTILTNSGKYIHYGPGLTGREFCFGSMSMCAKVACMGIHSGERPLWVSKTGRGELP</sequence>
<name>A0A9Q0BD21_9HYPO</name>
<evidence type="ECO:0008006" key="7">
    <source>
        <dbReference type="Google" id="ProtNLM"/>
    </source>
</evidence>
<gene>
    <name evidence="5" type="ORF">J7T54_005749</name>
</gene>
<protein>
    <recommendedName>
        <fullName evidence="7">DUF521 domain protein</fullName>
    </recommendedName>
</protein>
<dbReference type="GeneID" id="75832232"/>
<dbReference type="RefSeq" id="XP_051360575.1">
    <property type="nucleotide sequence ID" value="XM_051508284.1"/>
</dbReference>
<keyword evidence="1" id="KW-0408">Iron</keyword>
<organism evidence="5 6">
    <name type="scientific">Emericellopsis cladophorae</name>
    <dbReference type="NCBI Taxonomy" id="2686198"/>
    <lineage>
        <taxon>Eukaryota</taxon>
        <taxon>Fungi</taxon>
        <taxon>Dikarya</taxon>
        <taxon>Ascomycota</taxon>
        <taxon>Pezizomycotina</taxon>
        <taxon>Sordariomycetes</taxon>
        <taxon>Hypocreomycetidae</taxon>
        <taxon>Hypocreales</taxon>
        <taxon>Bionectriaceae</taxon>
        <taxon>Emericellopsis</taxon>
    </lineage>
</organism>
<evidence type="ECO:0000256" key="2">
    <source>
        <dbReference type="ARBA" id="ARBA00023239"/>
    </source>
</evidence>
<dbReference type="CDD" id="cd01355">
    <property type="entry name" value="AcnX"/>
    <property type="match status" value="1"/>
</dbReference>
<reference evidence="5" key="2">
    <citation type="submission" date="2022-07" db="EMBL/GenBank/DDBJ databases">
        <authorList>
            <person name="Goncalves M.F.M."/>
            <person name="Hilario S."/>
            <person name="Van De Peer Y."/>
            <person name="Esteves A.C."/>
            <person name="Alves A."/>
        </authorList>
    </citation>
    <scope>NUCLEOTIDE SEQUENCE</scope>
    <source>
        <strain evidence="5">MUM 19.33</strain>
    </source>
</reference>
<evidence type="ECO:0000259" key="3">
    <source>
        <dbReference type="Pfam" id="PF01989"/>
    </source>
</evidence>
<dbReference type="InterPro" id="IPR012047">
    <property type="entry name" value="AcnX"/>
</dbReference>
<keyword evidence="6" id="KW-1185">Reference proteome</keyword>
<dbReference type="Proteomes" id="UP001055219">
    <property type="component" value="Unassembled WGS sequence"/>
</dbReference>
<dbReference type="PANTHER" id="PTHR36577">
    <property type="entry name" value="DUF521 DOMAIN PROTEIN (AFU_ORTHOLOGUE AFUA_6G00490)"/>
    <property type="match status" value="1"/>
</dbReference>
<dbReference type="PIRSF" id="PIRSF036630">
    <property type="entry name" value="UCP036630"/>
    <property type="match status" value="1"/>
</dbReference>
<evidence type="ECO:0000313" key="5">
    <source>
        <dbReference type="EMBL" id="KAI6779719.1"/>
    </source>
</evidence>
<dbReference type="OrthoDB" id="2594507at2759"/>
<evidence type="ECO:0000256" key="1">
    <source>
        <dbReference type="ARBA" id="ARBA00023004"/>
    </source>
</evidence>
<dbReference type="Gene3D" id="3.50.30.10">
    <property type="entry name" value="Phosphohistidine domain"/>
    <property type="match status" value="1"/>
</dbReference>
<comment type="caution">
    <text evidence="5">The sequence shown here is derived from an EMBL/GenBank/DDBJ whole genome shotgun (WGS) entry which is preliminary data.</text>
</comment>
<dbReference type="EMBL" id="JAGIXG020000042">
    <property type="protein sequence ID" value="KAI6779719.1"/>
    <property type="molecule type" value="Genomic_DNA"/>
</dbReference>
<dbReference type="GO" id="GO:0016829">
    <property type="term" value="F:lyase activity"/>
    <property type="evidence" value="ECO:0007669"/>
    <property type="project" value="UniProtKB-KW"/>
</dbReference>
<accession>A0A9Q0BD21</accession>
<feature type="domain" description="Phosphomevalonate dehydratase large subunit-like" evidence="4">
    <location>
        <begin position="166"/>
        <end position="570"/>
    </location>
</feature>